<dbReference type="RefSeq" id="WP_132229147.1">
    <property type="nucleotide sequence ID" value="NZ_NRRH01000017.1"/>
</dbReference>
<evidence type="ECO:0000259" key="13">
    <source>
        <dbReference type="PROSITE" id="PS51918"/>
    </source>
</evidence>
<dbReference type="SFLD" id="SFLDG01386">
    <property type="entry name" value="main_SPASM_domain-containing"/>
    <property type="match status" value="1"/>
</dbReference>
<dbReference type="InterPro" id="IPR013483">
    <property type="entry name" value="MoaA"/>
</dbReference>
<keyword evidence="2 12" id="KW-0004">4Fe-4S</keyword>
<dbReference type="EC" id="4.1.99.22" evidence="1 12"/>
<dbReference type="GO" id="GO:0061798">
    <property type="term" value="F:GTP 3',8'-cyclase activity"/>
    <property type="evidence" value="ECO:0007669"/>
    <property type="project" value="UniProtKB-UniRule"/>
</dbReference>
<dbReference type="EMBL" id="SMDC01000003">
    <property type="protein sequence ID" value="TCW37122.1"/>
    <property type="molecule type" value="Genomic_DNA"/>
</dbReference>
<dbReference type="CDD" id="cd21117">
    <property type="entry name" value="Twitch_MoaA"/>
    <property type="match status" value="1"/>
</dbReference>
<evidence type="ECO:0000256" key="3">
    <source>
        <dbReference type="ARBA" id="ARBA00022691"/>
    </source>
</evidence>
<dbReference type="GO" id="GO:0046872">
    <property type="term" value="F:metal ion binding"/>
    <property type="evidence" value="ECO:0007669"/>
    <property type="project" value="UniProtKB-KW"/>
</dbReference>
<comment type="caution">
    <text evidence="12">Lacks conserved residue(s) required for the propagation of feature annotation.</text>
</comment>
<dbReference type="InterPro" id="IPR010505">
    <property type="entry name" value="MoaA_twitch"/>
</dbReference>
<feature type="binding site" evidence="12">
    <location>
        <position position="80"/>
    </location>
    <ligand>
        <name>S-adenosyl-L-methionine</name>
        <dbReference type="ChEBI" id="CHEBI:59789"/>
    </ligand>
</feature>
<dbReference type="UniPathway" id="UPA00344"/>
<comment type="caution">
    <text evidence="14">The sequence shown here is derived from an EMBL/GenBank/DDBJ whole genome shotgun (WGS) entry which is preliminary data.</text>
</comment>
<comment type="catalytic activity">
    <reaction evidence="11 12">
        <text>GTP + AH2 + S-adenosyl-L-methionine = (8S)-3',8-cyclo-7,8-dihydroguanosine 5'-triphosphate + 5'-deoxyadenosine + L-methionine + A + H(+)</text>
        <dbReference type="Rhea" id="RHEA:49576"/>
        <dbReference type="ChEBI" id="CHEBI:13193"/>
        <dbReference type="ChEBI" id="CHEBI:15378"/>
        <dbReference type="ChEBI" id="CHEBI:17319"/>
        <dbReference type="ChEBI" id="CHEBI:17499"/>
        <dbReference type="ChEBI" id="CHEBI:37565"/>
        <dbReference type="ChEBI" id="CHEBI:57844"/>
        <dbReference type="ChEBI" id="CHEBI:59789"/>
        <dbReference type="ChEBI" id="CHEBI:131766"/>
        <dbReference type="EC" id="4.1.99.22"/>
    </reaction>
</comment>
<evidence type="ECO:0000256" key="12">
    <source>
        <dbReference type="HAMAP-Rule" id="MF_01225"/>
    </source>
</evidence>
<keyword evidence="8 12" id="KW-0342">GTP-binding</keyword>
<feature type="binding site" evidence="12">
    <location>
        <position position="202"/>
    </location>
    <ligand>
        <name>S-adenosyl-L-methionine</name>
        <dbReference type="ChEBI" id="CHEBI:59789"/>
    </ligand>
</feature>
<keyword evidence="4 12" id="KW-0479">Metal-binding</keyword>
<evidence type="ECO:0000313" key="15">
    <source>
        <dbReference type="Proteomes" id="UP000295247"/>
    </source>
</evidence>
<evidence type="ECO:0000256" key="5">
    <source>
        <dbReference type="ARBA" id="ARBA00022741"/>
    </source>
</evidence>
<dbReference type="PANTHER" id="PTHR22960:SF0">
    <property type="entry name" value="MOLYBDENUM COFACTOR BIOSYNTHESIS PROTEIN 1"/>
    <property type="match status" value="1"/>
</dbReference>
<dbReference type="HAMAP" id="MF_01225_B">
    <property type="entry name" value="MoaA_B"/>
    <property type="match status" value="1"/>
</dbReference>
<evidence type="ECO:0000256" key="4">
    <source>
        <dbReference type="ARBA" id="ARBA00022723"/>
    </source>
</evidence>
<dbReference type="Gene3D" id="3.20.20.70">
    <property type="entry name" value="Aldolase class I"/>
    <property type="match status" value="1"/>
</dbReference>
<feature type="binding site" evidence="12">
    <location>
        <position position="38"/>
    </location>
    <ligand>
        <name>[4Fe-4S] cluster</name>
        <dbReference type="ChEBI" id="CHEBI:49883"/>
        <label>1</label>
        <note>4Fe-4S-S-AdoMet</note>
    </ligand>
</feature>
<dbReference type="NCBIfam" id="TIGR02666">
    <property type="entry name" value="moaA"/>
    <property type="match status" value="1"/>
</dbReference>
<dbReference type="InterPro" id="IPR040064">
    <property type="entry name" value="MoaA-like"/>
</dbReference>
<feature type="binding site" evidence="12">
    <location>
        <position position="27"/>
    </location>
    <ligand>
        <name>GTP</name>
        <dbReference type="ChEBI" id="CHEBI:37565"/>
    </ligand>
</feature>
<keyword evidence="5 12" id="KW-0547">Nucleotide-binding</keyword>
<feature type="binding site" evidence="12">
    <location>
        <position position="269"/>
    </location>
    <ligand>
        <name>[4Fe-4S] cluster</name>
        <dbReference type="ChEBI" id="CHEBI:49883"/>
        <label>2</label>
        <note>4Fe-4S-substrate</note>
    </ligand>
</feature>
<dbReference type="SMART" id="SM00729">
    <property type="entry name" value="Elp3"/>
    <property type="match status" value="1"/>
</dbReference>
<dbReference type="SFLD" id="SFLDS00029">
    <property type="entry name" value="Radical_SAM"/>
    <property type="match status" value="1"/>
</dbReference>
<dbReference type="InterPro" id="IPR006638">
    <property type="entry name" value="Elp3/MiaA/NifB-like_rSAM"/>
</dbReference>
<keyword evidence="9 12" id="KW-0501">Molybdenum cofactor biosynthesis</keyword>
<dbReference type="GO" id="GO:1904047">
    <property type="term" value="F:S-adenosyl-L-methionine binding"/>
    <property type="evidence" value="ECO:0007669"/>
    <property type="project" value="UniProtKB-UniRule"/>
</dbReference>
<dbReference type="SUPFAM" id="SSF102114">
    <property type="entry name" value="Radical SAM enzymes"/>
    <property type="match status" value="1"/>
</dbReference>
<comment type="pathway">
    <text evidence="12">Cofactor biosynthesis; molybdopterin biosynthesis.</text>
</comment>
<dbReference type="GO" id="GO:0051539">
    <property type="term" value="F:4 iron, 4 sulfur cluster binding"/>
    <property type="evidence" value="ECO:0007669"/>
    <property type="project" value="UniProtKB-UniRule"/>
</dbReference>
<feature type="binding site" evidence="12">
    <location>
        <position position="34"/>
    </location>
    <ligand>
        <name>[4Fe-4S] cluster</name>
        <dbReference type="ChEBI" id="CHEBI:49883"/>
        <label>1</label>
        <note>4Fe-4S-S-AdoMet</note>
    </ligand>
</feature>
<dbReference type="InterPro" id="IPR007197">
    <property type="entry name" value="rSAM"/>
</dbReference>
<evidence type="ECO:0000256" key="6">
    <source>
        <dbReference type="ARBA" id="ARBA00023004"/>
    </source>
</evidence>
<evidence type="ECO:0000256" key="8">
    <source>
        <dbReference type="ARBA" id="ARBA00023134"/>
    </source>
</evidence>
<sequence length="340" mass="37810">MTRSHSPQAADRAILVDPFGRRIDYVRISITDRCDLRCVYCMPERQQFLPRAQLLTLEEIARLGRCFSALGVSRLRITGGEPLMRRNALWLFERLGTLPGLNDLTLTTNASQLARLAPALVGAGVHRVNISLDTLRPARFRALTRRGELAPTLAGIEAALAAGFRRVSLNSVILKGRNDDEVCDLVAFAIERGLDIRFIEEMPLGAITEHDRAALYYPSEAIRADLARHHELIPSTAHEGGPARYFIIPGTATRVGFISPHSHNFCADCNRVRVTTEGRLLLCLGQEHSVDLRRVLRAHPDDDQPVRRAIVAAMALKPRGHDFSLVAPPRIRRHMNHTGG</sequence>
<keyword evidence="10 12" id="KW-0456">Lyase</keyword>
<dbReference type="InterPro" id="IPR058240">
    <property type="entry name" value="rSAM_sf"/>
</dbReference>
<comment type="similarity">
    <text evidence="12">Belongs to the radical SAM superfamily. MoaA family.</text>
</comment>
<dbReference type="InterPro" id="IPR050105">
    <property type="entry name" value="MoCo_biosynth_MoaA/MoaC"/>
</dbReference>
<dbReference type="InterPro" id="IPR013785">
    <property type="entry name" value="Aldolase_TIM"/>
</dbReference>
<evidence type="ECO:0000256" key="1">
    <source>
        <dbReference type="ARBA" id="ARBA00012167"/>
    </source>
</evidence>
<dbReference type="GO" id="GO:0005525">
    <property type="term" value="F:GTP binding"/>
    <property type="evidence" value="ECO:0007669"/>
    <property type="project" value="UniProtKB-UniRule"/>
</dbReference>
<protein>
    <recommendedName>
        <fullName evidence="1 12">GTP 3',8-cyclase</fullName>
        <ecNumber evidence="1 12">4.1.99.22</ecNumber>
    </recommendedName>
    <alternativeName>
        <fullName evidence="12">Molybdenum cofactor biosynthesis protein A</fullName>
    </alternativeName>
</protein>
<reference evidence="14 15" key="1">
    <citation type="submission" date="2019-03" db="EMBL/GenBank/DDBJ databases">
        <title>Genomic Encyclopedia of Type Strains, Phase IV (KMG-IV): sequencing the most valuable type-strain genomes for metagenomic binning, comparative biology and taxonomic classification.</title>
        <authorList>
            <person name="Goeker M."/>
        </authorList>
    </citation>
    <scope>NUCLEOTIDE SEQUENCE [LARGE SCALE GENOMIC DNA]</scope>
    <source>
        <strain evidence="14 15">DSM 203</strain>
    </source>
</reference>
<feature type="binding site" evidence="12">
    <location>
        <position position="76"/>
    </location>
    <ligand>
        <name>GTP</name>
        <dbReference type="ChEBI" id="CHEBI:37565"/>
    </ligand>
</feature>
<evidence type="ECO:0000256" key="10">
    <source>
        <dbReference type="ARBA" id="ARBA00023239"/>
    </source>
</evidence>
<feature type="domain" description="Radical SAM core" evidence="13">
    <location>
        <begin position="18"/>
        <end position="235"/>
    </location>
</feature>
<dbReference type="Pfam" id="PF04055">
    <property type="entry name" value="Radical_SAM"/>
    <property type="match status" value="1"/>
</dbReference>
<comment type="cofactor">
    <cofactor evidence="12">
        <name>[4Fe-4S] cluster</name>
        <dbReference type="ChEBI" id="CHEBI:49883"/>
    </cofactor>
    <text evidence="12">Binds 2 [4Fe-4S] clusters. Binds 1 [4Fe-4S] cluster coordinated with 3 cysteines and an exchangeable S-adenosyl-L-methionine and 1 [4Fe-4S] cluster coordinated with 3 cysteines and the GTP-derived substrate.</text>
</comment>
<feature type="binding site" evidence="12">
    <location>
        <position position="40"/>
    </location>
    <ligand>
        <name>S-adenosyl-L-methionine</name>
        <dbReference type="ChEBI" id="CHEBI:59789"/>
    </ligand>
</feature>
<dbReference type="CDD" id="cd01335">
    <property type="entry name" value="Radical_SAM"/>
    <property type="match status" value="1"/>
</dbReference>
<feature type="binding site" evidence="12">
    <location>
        <position position="283"/>
    </location>
    <ligand>
        <name>[4Fe-4S] cluster</name>
        <dbReference type="ChEBI" id="CHEBI:49883"/>
        <label>2</label>
        <note>4Fe-4S-substrate</note>
    </ligand>
</feature>
<dbReference type="AlphaFoldDB" id="A0A4R4ADF3"/>
<feature type="binding site" evidence="12">
    <location>
        <position position="107"/>
    </location>
    <ligand>
        <name>GTP</name>
        <dbReference type="ChEBI" id="CHEBI:37565"/>
    </ligand>
</feature>
<comment type="subunit">
    <text evidence="12">Monomer and homodimer.</text>
</comment>
<dbReference type="InterPro" id="IPR000385">
    <property type="entry name" value="MoaA_NifB_PqqE_Fe-S-bd_CS"/>
</dbReference>
<dbReference type="SFLD" id="SFLDG01383">
    <property type="entry name" value="cyclic_pyranopterin_phosphate"/>
    <property type="match status" value="1"/>
</dbReference>
<gene>
    <name evidence="12" type="primary">moaA</name>
    <name evidence="14" type="ORF">EDC29_103320</name>
</gene>
<evidence type="ECO:0000256" key="2">
    <source>
        <dbReference type="ARBA" id="ARBA00022485"/>
    </source>
</evidence>
<dbReference type="GO" id="GO:0061799">
    <property type="term" value="F:cyclic pyranopterin monophosphate synthase activity"/>
    <property type="evidence" value="ECO:0007669"/>
    <property type="project" value="TreeGrafter"/>
</dbReference>
<dbReference type="Proteomes" id="UP000295247">
    <property type="component" value="Unassembled WGS sequence"/>
</dbReference>
<dbReference type="PROSITE" id="PS01305">
    <property type="entry name" value="MOAA_NIFB_PQQE"/>
    <property type="match status" value="1"/>
</dbReference>
<dbReference type="Pfam" id="PF06463">
    <property type="entry name" value="Mob_synth_C"/>
    <property type="match status" value="1"/>
</dbReference>
<dbReference type="SFLD" id="SFLDG01067">
    <property type="entry name" value="SPASM/twitch_domain_containing"/>
    <property type="match status" value="1"/>
</dbReference>
<dbReference type="PROSITE" id="PS51918">
    <property type="entry name" value="RADICAL_SAM"/>
    <property type="match status" value="1"/>
</dbReference>
<feature type="binding site" evidence="12">
    <location>
        <position position="41"/>
    </location>
    <ligand>
        <name>[4Fe-4S] cluster</name>
        <dbReference type="ChEBI" id="CHEBI:49883"/>
        <label>1</label>
        <note>4Fe-4S-S-AdoMet</note>
    </ligand>
</feature>
<feature type="binding site" evidence="12">
    <location>
        <begin position="271"/>
        <end position="273"/>
    </location>
    <ligand>
        <name>GTP</name>
        <dbReference type="ChEBI" id="CHEBI:37565"/>
    </ligand>
</feature>
<keyword evidence="3 12" id="KW-0949">S-adenosyl-L-methionine</keyword>
<evidence type="ECO:0000256" key="7">
    <source>
        <dbReference type="ARBA" id="ARBA00023014"/>
    </source>
</evidence>
<evidence type="ECO:0000313" key="14">
    <source>
        <dbReference type="EMBL" id="TCW37122.1"/>
    </source>
</evidence>
<proteinExistence type="inferred from homology"/>
<keyword evidence="7 12" id="KW-0411">Iron-sulfur</keyword>
<dbReference type="GO" id="GO:0006777">
    <property type="term" value="P:Mo-molybdopterin cofactor biosynthetic process"/>
    <property type="evidence" value="ECO:0007669"/>
    <property type="project" value="UniProtKB-UniRule"/>
</dbReference>
<accession>A0A4R4ADF3</accession>
<evidence type="ECO:0000256" key="9">
    <source>
        <dbReference type="ARBA" id="ARBA00023150"/>
    </source>
</evidence>
<feature type="binding site" evidence="12">
    <location>
        <position position="131"/>
    </location>
    <ligand>
        <name>S-adenosyl-L-methionine</name>
        <dbReference type="ChEBI" id="CHEBI:59789"/>
    </ligand>
</feature>
<comment type="function">
    <text evidence="12">Catalyzes the cyclization of GTP to (8S)-3',8-cyclo-7,8-dihydroguanosine 5'-triphosphate.</text>
</comment>
<dbReference type="PANTHER" id="PTHR22960">
    <property type="entry name" value="MOLYBDOPTERIN COFACTOR SYNTHESIS PROTEIN A"/>
    <property type="match status" value="1"/>
</dbReference>
<organism evidence="14 15">
    <name type="scientific">Marichromatium gracile</name>
    <name type="common">Chromatium gracile</name>
    <dbReference type="NCBI Taxonomy" id="1048"/>
    <lineage>
        <taxon>Bacteria</taxon>
        <taxon>Pseudomonadati</taxon>
        <taxon>Pseudomonadota</taxon>
        <taxon>Gammaproteobacteria</taxon>
        <taxon>Chromatiales</taxon>
        <taxon>Chromatiaceae</taxon>
        <taxon>Marichromatium</taxon>
    </lineage>
</organism>
<feature type="binding site" evidence="12">
    <location>
        <position position="266"/>
    </location>
    <ligand>
        <name>[4Fe-4S] cluster</name>
        <dbReference type="ChEBI" id="CHEBI:49883"/>
        <label>2</label>
        <note>4Fe-4S-substrate</note>
    </ligand>
</feature>
<evidence type="ECO:0000256" key="11">
    <source>
        <dbReference type="ARBA" id="ARBA00048697"/>
    </source>
</evidence>
<keyword evidence="6 12" id="KW-0408">Iron</keyword>
<name>A0A4R4ADF3_MARGR</name>